<reference evidence="5" key="2">
    <citation type="submission" date="2023-06" db="EMBL/GenBank/DDBJ databases">
        <authorList>
            <consortium name="Lawrence Berkeley National Laboratory"/>
            <person name="Haridas S."/>
            <person name="Hensen N."/>
            <person name="Bonometti L."/>
            <person name="Westerberg I."/>
            <person name="Brannstrom I.O."/>
            <person name="Guillou S."/>
            <person name="Cros-Aarteil S."/>
            <person name="Calhoun S."/>
            <person name="Kuo A."/>
            <person name="Mondo S."/>
            <person name="Pangilinan J."/>
            <person name="Riley R."/>
            <person name="Labutti K."/>
            <person name="Andreopoulos B."/>
            <person name="Lipzen A."/>
            <person name="Chen C."/>
            <person name="Yanf M."/>
            <person name="Daum C."/>
            <person name="Ng V."/>
            <person name="Clum A."/>
            <person name="Steindorff A."/>
            <person name="Ohm R."/>
            <person name="Martin F."/>
            <person name="Silar P."/>
            <person name="Natvig D."/>
            <person name="Lalanne C."/>
            <person name="Gautier V."/>
            <person name="Ament-Velasquez S.L."/>
            <person name="Kruys A."/>
            <person name="Hutchinson M.I."/>
            <person name="Powell A.J."/>
            <person name="Barry K."/>
            <person name="Miller A.N."/>
            <person name="Grigoriev I.V."/>
            <person name="Debuchy R."/>
            <person name="Gladieux P."/>
            <person name="Thoren M.H."/>
            <person name="Johannesson H."/>
        </authorList>
    </citation>
    <scope>NUCLEOTIDE SEQUENCE</scope>
    <source>
        <strain evidence="5">CBS 314.62</strain>
    </source>
</reference>
<dbReference type="Pfam" id="PF02894">
    <property type="entry name" value="GFO_IDH_MocA_C"/>
    <property type="match status" value="1"/>
</dbReference>
<name>A0AAE1CAB8_9PEZI</name>
<dbReference type="Proteomes" id="UP001270362">
    <property type="component" value="Unassembled WGS sequence"/>
</dbReference>
<keyword evidence="6" id="KW-1185">Reference proteome</keyword>
<dbReference type="PANTHER" id="PTHR43708">
    <property type="entry name" value="CONSERVED EXPRESSED OXIDOREDUCTASE (EUROFUNG)"/>
    <property type="match status" value="1"/>
</dbReference>
<protein>
    <recommendedName>
        <fullName evidence="7">Oxidoreductase</fullName>
    </recommendedName>
</protein>
<keyword evidence="2" id="KW-0560">Oxidoreductase</keyword>
<evidence type="ECO:0000259" key="3">
    <source>
        <dbReference type="Pfam" id="PF01408"/>
    </source>
</evidence>
<gene>
    <name evidence="5" type="ORF">B0T22DRAFT_442545</name>
</gene>
<comment type="caution">
    <text evidence="5">The sequence shown here is derived from an EMBL/GenBank/DDBJ whole genome shotgun (WGS) entry which is preliminary data.</text>
</comment>
<dbReference type="EMBL" id="JAULSO010000003">
    <property type="protein sequence ID" value="KAK3685366.1"/>
    <property type="molecule type" value="Genomic_DNA"/>
</dbReference>
<organism evidence="5 6">
    <name type="scientific">Podospora appendiculata</name>
    <dbReference type="NCBI Taxonomy" id="314037"/>
    <lineage>
        <taxon>Eukaryota</taxon>
        <taxon>Fungi</taxon>
        <taxon>Dikarya</taxon>
        <taxon>Ascomycota</taxon>
        <taxon>Pezizomycotina</taxon>
        <taxon>Sordariomycetes</taxon>
        <taxon>Sordariomycetidae</taxon>
        <taxon>Sordariales</taxon>
        <taxon>Podosporaceae</taxon>
        <taxon>Podospora</taxon>
    </lineage>
</organism>
<evidence type="ECO:0000256" key="1">
    <source>
        <dbReference type="ARBA" id="ARBA00010928"/>
    </source>
</evidence>
<comment type="similarity">
    <text evidence="1">Belongs to the Gfo/Idh/MocA family.</text>
</comment>
<evidence type="ECO:0000313" key="5">
    <source>
        <dbReference type="EMBL" id="KAK3685366.1"/>
    </source>
</evidence>
<sequence>MASSNQYKVGIVGYGQVIEVPSCLPPHLTSPHLISSHLISSLSAKVFHIPFIALTPSLVLHSIVQRRPTAADSAPNDHPAAKHFTSVEPMLADSEVDIVILSTPPNTHFQLARDALNSGKHVLVEKPFVPTSAEADELAALARDKQRVLCVYQNRRWDSDFLTVQKLLRDGTLGRIVEFETHFDRLRLEKPTTWKGKLGMDQGGGALYDLGTHLLDQVFVLFGMPTTVSAKFVDQREGRLVSGVGADQQPDSISAVLSYAATGMLVYVRLGVASVESKQIRFWVRGTKGSYHKTGLDPQEDQLRSGTPATDAAFGKEDESRFGRLCFVADSGKVEDRVFPTVEPETYLRFYEMFANAVASRKEEDIPVPASQAAQVLRIIEAMQESVKAGREVAPQ</sequence>
<dbReference type="InterPro" id="IPR036291">
    <property type="entry name" value="NAD(P)-bd_dom_sf"/>
</dbReference>
<evidence type="ECO:0008006" key="7">
    <source>
        <dbReference type="Google" id="ProtNLM"/>
    </source>
</evidence>
<dbReference type="PANTHER" id="PTHR43708:SF5">
    <property type="entry name" value="CONSERVED EXPRESSED OXIDOREDUCTASE (EUROFUNG)-RELATED"/>
    <property type="match status" value="1"/>
</dbReference>
<accession>A0AAE1CAB8</accession>
<dbReference type="AlphaFoldDB" id="A0AAE1CAB8"/>
<proteinExistence type="inferred from homology"/>
<evidence type="ECO:0000256" key="2">
    <source>
        <dbReference type="ARBA" id="ARBA00023002"/>
    </source>
</evidence>
<dbReference type="GO" id="GO:0016491">
    <property type="term" value="F:oxidoreductase activity"/>
    <property type="evidence" value="ECO:0007669"/>
    <property type="project" value="UniProtKB-KW"/>
</dbReference>
<evidence type="ECO:0000313" key="6">
    <source>
        <dbReference type="Proteomes" id="UP001270362"/>
    </source>
</evidence>
<evidence type="ECO:0000259" key="4">
    <source>
        <dbReference type="Pfam" id="PF02894"/>
    </source>
</evidence>
<dbReference type="Gene3D" id="3.40.50.720">
    <property type="entry name" value="NAD(P)-binding Rossmann-like Domain"/>
    <property type="match status" value="1"/>
</dbReference>
<dbReference type="SUPFAM" id="SSF51735">
    <property type="entry name" value="NAD(P)-binding Rossmann-fold domains"/>
    <property type="match status" value="1"/>
</dbReference>
<feature type="domain" description="Gfo/Idh/MocA-like oxidoreductase C-terminal" evidence="4">
    <location>
        <begin position="166"/>
        <end position="393"/>
    </location>
</feature>
<dbReference type="GO" id="GO:0000166">
    <property type="term" value="F:nucleotide binding"/>
    <property type="evidence" value="ECO:0007669"/>
    <property type="project" value="InterPro"/>
</dbReference>
<dbReference type="Gene3D" id="3.30.360.10">
    <property type="entry name" value="Dihydrodipicolinate Reductase, domain 2"/>
    <property type="match status" value="1"/>
</dbReference>
<feature type="domain" description="Gfo/Idh/MocA-like oxidoreductase N-terminal" evidence="3">
    <location>
        <begin position="45"/>
        <end position="152"/>
    </location>
</feature>
<dbReference type="Pfam" id="PF01408">
    <property type="entry name" value="GFO_IDH_MocA"/>
    <property type="match status" value="1"/>
</dbReference>
<reference evidence="5" key="1">
    <citation type="journal article" date="2023" name="Mol. Phylogenet. Evol.">
        <title>Genome-scale phylogeny and comparative genomics of the fungal order Sordariales.</title>
        <authorList>
            <person name="Hensen N."/>
            <person name="Bonometti L."/>
            <person name="Westerberg I."/>
            <person name="Brannstrom I.O."/>
            <person name="Guillou S."/>
            <person name="Cros-Aarteil S."/>
            <person name="Calhoun S."/>
            <person name="Haridas S."/>
            <person name="Kuo A."/>
            <person name="Mondo S."/>
            <person name="Pangilinan J."/>
            <person name="Riley R."/>
            <person name="LaButti K."/>
            <person name="Andreopoulos B."/>
            <person name="Lipzen A."/>
            <person name="Chen C."/>
            <person name="Yan M."/>
            <person name="Daum C."/>
            <person name="Ng V."/>
            <person name="Clum A."/>
            <person name="Steindorff A."/>
            <person name="Ohm R.A."/>
            <person name="Martin F."/>
            <person name="Silar P."/>
            <person name="Natvig D.O."/>
            <person name="Lalanne C."/>
            <person name="Gautier V."/>
            <person name="Ament-Velasquez S.L."/>
            <person name="Kruys A."/>
            <person name="Hutchinson M.I."/>
            <person name="Powell A.J."/>
            <person name="Barry K."/>
            <person name="Miller A.N."/>
            <person name="Grigoriev I.V."/>
            <person name="Debuchy R."/>
            <person name="Gladieux P."/>
            <person name="Hiltunen Thoren M."/>
            <person name="Johannesson H."/>
        </authorList>
    </citation>
    <scope>NUCLEOTIDE SEQUENCE</scope>
    <source>
        <strain evidence="5">CBS 314.62</strain>
    </source>
</reference>
<dbReference type="InterPro" id="IPR004104">
    <property type="entry name" value="Gfo/Idh/MocA-like_OxRdtase_C"/>
</dbReference>
<dbReference type="InterPro" id="IPR051317">
    <property type="entry name" value="Gfo/Idh/MocA_oxidoreduct"/>
</dbReference>
<dbReference type="InterPro" id="IPR000683">
    <property type="entry name" value="Gfo/Idh/MocA-like_OxRdtase_N"/>
</dbReference>